<evidence type="ECO:0000256" key="9">
    <source>
        <dbReference type="ARBA" id="ARBA00022679"/>
    </source>
</evidence>
<dbReference type="SMART" id="SM00388">
    <property type="entry name" value="HisKA"/>
    <property type="match status" value="1"/>
</dbReference>
<keyword evidence="6" id="KW-1003">Cell membrane</keyword>
<evidence type="ECO:0000256" key="13">
    <source>
        <dbReference type="ARBA" id="ARBA00022840"/>
    </source>
</evidence>
<evidence type="ECO:0000256" key="1">
    <source>
        <dbReference type="ARBA" id="ARBA00000085"/>
    </source>
</evidence>
<protein>
    <recommendedName>
        <fullName evidence="4">Phosphate regulon sensor protein PhoR</fullName>
        <ecNumber evidence="3">2.7.13.3</ecNumber>
    </recommendedName>
</protein>
<keyword evidence="13" id="KW-0067">ATP-binding</keyword>
<evidence type="ECO:0000256" key="3">
    <source>
        <dbReference type="ARBA" id="ARBA00012438"/>
    </source>
</evidence>
<keyword evidence="5" id="KW-0813">Transport</keyword>
<dbReference type="Proteomes" id="UP000235116">
    <property type="component" value="Chromosome"/>
</dbReference>
<dbReference type="InterPro" id="IPR050351">
    <property type="entry name" value="BphY/WalK/GraS-like"/>
</dbReference>
<keyword evidence="12" id="KW-0418">Kinase</keyword>
<dbReference type="InterPro" id="IPR005467">
    <property type="entry name" value="His_kinase_dom"/>
</dbReference>
<dbReference type="GO" id="GO:0004721">
    <property type="term" value="F:phosphoprotein phosphatase activity"/>
    <property type="evidence" value="ECO:0007669"/>
    <property type="project" value="InterPro"/>
</dbReference>
<accession>A0A2K9LM13</accession>
<gene>
    <name evidence="20" type="ORF">Kalk_12590</name>
</gene>
<evidence type="ECO:0000256" key="17">
    <source>
        <dbReference type="ARBA" id="ARBA00025207"/>
    </source>
</evidence>
<dbReference type="NCBIfam" id="TIGR02966">
    <property type="entry name" value="phoR_proteo"/>
    <property type="match status" value="1"/>
</dbReference>
<dbReference type="InterPro" id="IPR036097">
    <property type="entry name" value="HisK_dim/P_sf"/>
</dbReference>
<comment type="function">
    <text evidence="17">Member of the two-component regulatory system PhoR/PhoB involved in the phosphate regulon genes expression. PhoR may function as a membrane-associated protein kinase that phosphorylates PhoB in response to environmental signals.</text>
</comment>
<dbReference type="Pfam" id="PF00512">
    <property type="entry name" value="HisKA"/>
    <property type="match status" value="1"/>
</dbReference>
<dbReference type="GO" id="GO:0016036">
    <property type="term" value="P:cellular response to phosphate starvation"/>
    <property type="evidence" value="ECO:0007669"/>
    <property type="project" value="TreeGrafter"/>
</dbReference>
<evidence type="ECO:0000256" key="14">
    <source>
        <dbReference type="ARBA" id="ARBA00022989"/>
    </source>
</evidence>
<dbReference type="InterPro" id="IPR003594">
    <property type="entry name" value="HATPase_dom"/>
</dbReference>
<dbReference type="RefSeq" id="WP_101894590.1">
    <property type="nucleotide sequence ID" value="NZ_CP022684.1"/>
</dbReference>
<feature type="transmembrane region" description="Helical" evidence="18">
    <location>
        <begin position="12"/>
        <end position="45"/>
    </location>
</feature>
<name>A0A2K9LM13_9GAMM</name>
<keyword evidence="14 18" id="KW-1133">Transmembrane helix</keyword>
<proteinExistence type="predicted"/>
<dbReference type="Gene3D" id="1.10.287.130">
    <property type="match status" value="1"/>
</dbReference>
<dbReference type="NCBIfam" id="NF008235">
    <property type="entry name" value="PRK11006.1"/>
    <property type="match status" value="1"/>
</dbReference>
<keyword evidence="21" id="KW-1185">Reference proteome</keyword>
<evidence type="ECO:0000313" key="21">
    <source>
        <dbReference type="Proteomes" id="UP000235116"/>
    </source>
</evidence>
<evidence type="ECO:0000256" key="12">
    <source>
        <dbReference type="ARBA" id="ARBA00022777"/>
    </source>
</evidence>
<evidence type="ECO:0000313" key="20">
    <source>
        <dbReference type="EMBL" id="AUM13211.1"/>
    </source>
</evidence>
<keyword evidence="16 18" id="KW-0472">Membrane</keyword>
<dbReference type="InterPro" id="IPR021766">
    <property type="entry name" value="PhoR_N"/>
</dbReference>
<dbReference type="Pfam" id="PF11808">
    <property type="entry name" value="PhoR"/>
    <property type="match status" value="1"/>
</dbReference>
<dbReference type="GO" id="GO:0005524">
    <property type="term" value="F:ATP binding"/>
    <property type="evidence" value="ECO:0007669"/>
    <property type="project" value="UniProtKB-KW"/>
</dbReference>
<sequence length="437" mass="49960">MFKEWNIELNQFIILILIGAVGGWSLGYPGIGVALVSVPYCLWMLLRTRDLARWLTSEDKSDPPESTGVWGLIFDNLYQQNKTYRTHIDNLHNIIIRAQQSTNAIRDAVVVVDKYGNLEWWNDAGTHLLGFQLKTDRSQNLTNLLRDPRFIRYFEAGNFQRPLEIPSSIQAGVILQFQITTFGEGERLIVARDVTRVHNLEQMRQDFVANVSHELRTPLTVIKGYLETFMDSLQEDHPQLSRGLHRMNEQALRMEALVNDLLLLSRLETDNSQQLIKPVGIPKLLRQIYHDAQAMNETKQHNIILEVDEDLDINGDHEELRSAFSNLVINAIKYAPAKSNITIRWNEDENGVYMEVEDDGDGIDPKHLPRLTERFYRADQSRHAKTGGTGLGLAIVKHVLIHHNAKLEIFSELGEGCVFTCHFPRKNIVPKAQKSVA</sequence>
<dbReference type="InterPro" id="IPR035965">
    <property type="entry name" value="PAS-like_dom_sf"/>
</dbReference>
<dbReference type="SUPFAM" id="SSF55874">
    <property type="entry name" value="ATPase domain of HSP90 chaperone/DNA topoisomerase II/histidine kinase"/>
    <property type="match status" value="1"/>
</dbReference>
<evidence type="ECO:0000256" key="10">
    <source>
        <dbReference type="ARBA" id="ARBA00022692"/>
    </source>
</evidence>
<feature type="domain" description="Histidine kinase" evidence="19">
    <location>
        <begin position="210"/>
        <end position="427"/>
    </location>
</feature>
<keyword evidence="11" id="KW-0547">Nucleotide-binding</keyword>
<dbReference type="InterPro" id="IPR004358">
    <property type="entry name" value="Sig_transdc_His_kin-like_C"/>
</dbReference>
<evidence type="ECO:0000256" key="8">
    <source>
        <dbReference type="ARBA" id="ARBA00022592"/>
    </source>
</evidence>
<dbReference type="SUPFAM" id="SSF55785">
    <property type="entry name" value="PYP-like sensor domain (PAS domain)"/>
    <property type="match status" value="1"/>
</dbReference>
<dbReference type="AlphaFoldDB" id="A0A2K9LM13"/>
<dbReference type="EC" id="2.7.13.3" evidence="3"/>
<evidence type="ECO:0000256" key="6">
    <source>
        <dbReference type="ARBA" id="ARBA00022475"/>
    </source>
</evidence>
<dbReference type="KEGG" id="kak:Kalk_12590"/>
<keyword evidence="10 18" id="KW-0812">Transmembrane</keyword>
<keyword evidence="15" id="KW-0902">Two-component regulatory system</keyword>
<comment type="catalytic activity">
    <reaction evidence="1">
        <text>ATP + protein L-histidine = ADP + protein N-phospho-L-histidine.</text>
        <dbReference type="EC" id="2.7.13.3"/>
    </reaction>
</comment>
<evidence type="ECO:0000256" key="2">
    <source>
        <dbReference type="ARBA" id="ARBA00004236"/>
    </source>
</evidence>
<evidence type="ECO:0000256" key="7">
    <source>
        <dbReference type="ARBA" id="ARBA00022553"/>
    </source>
</evidence>
<dbReference type="SMART" id="SM00387">
    <property type="entry name" value="HATPase_c"/>
    <property type="match status" value="1"/>
</dbReference>
<reference evidence="21" key="1">
    <citation type="submission" date="2017-08" db="EMBL/GenBank/DDBJ databases">
        <title>Direct submision.</title>
        <authorList>
            <person name="Kim S.-J."/>
            <person name="Rhee S.-K."/>
        </authorList>
    </citation>
    <scope>NUCLEOTIDE SEQUENCE [LARGE SCALE GENOMIC DNA]</scope>
    <source>
        <strain evidence="21">GI5</strain>
    </source>
</reference>
<dbReference type="PRINTS" id="PR00344">
    <property type="entry name" value="BCTRLSENSOR"/>
</dbReference>
<dbReference type="Pfam" id="PF02518">
    <property type="entry name" value="HATPase_c"/>
    <property type="match status" value="1"/>
</dbReference>
<evidence type="ECO:0000256" key="11">
    <source>
        <dbReference type="ARBA" id="ARBA00022741"/>
    </source>
</evidence>
<evidence type="ECO:0000256" key="4">
    <source>
        <dbReference type="ARBA" id="ARBA00019665"/>
    </source>
</evidence>
<dbReference type="PANTHER" id="PTHR45453">
    <property type="entry name" value="PHOSPHATE REGULON SENSOR PROTEIN PHOR"/>
    <property type="match status" value="1"/>
</dbReference>
<evidence type="ECO:0000256" key="18">
    <source>
        <dbReference type="SAM" id="Phobius"/>
    </source>
</evidence>
<keyword evidence="7" id="KW-0597">Phosphoprotein</keyword>
<evidence type="ECO:0000259" key="19">
    <source>
        <dbReference type="PROSITE" id="PS50109"/>
    </source>
</evidence>
<evidence type="ECO:0000256" key="16">
    <source>
        <dbReference type="ARBA" id="ARBA00023136"/>
    </source>
</evidence>
<dbReference type="CDD" id="cd00082">
    <property type="entry name" value="HisKA"/>
    <property type="match status" value="1"/>
</dbReference>
<comment type="subcellular location">
    <subcellularLocation>
        <location evidence="2">Cell membrane</location>
    </subcellularLocation>
</comment>
<dbReference type="FunFam" id="3.30.565.10:FF:000032">
    <property type="entry name" value="Phosphate regulon sensor histidine kinase PhoR"/>
    <property type="match status" value="1"/>
</dbReference>
<evidence type="ECO:0000256" key="5">
    <source>
        <dbReference type="ARBA" id="ARBA00022448"/>
    </source>
</evidence>
<dbReference type="EMBL" id="CP022684">
    <property type="protein sequence ID" value="AUM13211.1"/>
    <property type="molecule type" value="Genomic_DNA"/>
</dbReference>
<dbReference type="OrthoDB" id="9813151at2"/>
<dbReference type="GO" id="GO:0005886">
    <property type="term" value="C:plasma membrane"/>
    <property type="evidence" value="ECO:0007669"/>
    <property type="project" value="UniProtKB-SubCell"/>
</dbReference>
<dbReference type="GO" id="GO:0000155">
    <property type="term" value="F:phosphorelay sensor kinase activity"/>
    <property type="evidence" value="ECO:0007669"/>
    <property type="project" value="InterPro"/>
</dbReference>
<dbReference type="InterPro" id="IPR003661">
    <property type="entry name" value="HisK_dim/P_dom"/>
</dbReference>
<dbReference type="SUPFAM" id="SSF47384">
    <property type="entry name" value="Homodimeric domain of signal transducing histidine kinase"/>
    <property type="match status" value="1"/>
</dbReference>
<evidence type="ECO:0000256" key="15">
    <source>
        <dbReference type="ARBA" id="ARBA00023012"/>
    </source>
</evidence>
<dbReference type="Gene3D" id="3.30.450.20">
    <property type="entry name" value="PAS domain"/>
    <property type="match status" value="1"/>
</dbReference>
<dbReference type="FunFam" id="1.10.287.130:FF:000001">
    <property type="entry name" value="Two-component sensor histidine kinase"/>
    <property type="match status" value="1"/>
</dbReference>
<keyword evidence="9" id="KW-0808">Transferase</keyword>
<dbReference type="GO" id="GO:0006817">
    <property type="term" value="P:phosphate ion transport"/>
    <property type="evidence" value="ECO:0007669"/>
    <property type="project" value="UniProtKB-KW"/>
</dbReference>
<keyword evidence="8" id="KW-0592">Phosphate transport</keyword>
<organism evidence="20 21">
    <name type="scientific">Ketobacter alkanivorans</name>
    <dbReference type="NCBI Taxonomy" id="1917421"/>
    <lineage>
        <taxon>Bacteria</taxon>
        <taxon>Pseudomonadati</taxon>
        <taxon>Pseudomonadota</taxon>
        <taxon>Gammaproteobacteria</taxon>
        <taxon>Pseudomonadales</taxon>
        <taxon>Ketobacteraceae</taxon>
        <taxon>Ketobacter</taxon>
    </lineage>
</organism>
<dbReference type="PANTHER" id="PTHR45453:SF1">
    <property type="entry name" value="PHOSPHATE REGULON SENSOR PROTEIN PHOR"/>
    <property type="match status" value="1"/>
</dbReference>
<dbReference type="PROSITE" id="PS50109">
    <property type="entry name" value="HIS_KIN"/>
    <property type="match status" value="1"/>
</dbReference>
<dbReference type="InterPro" id="IPR014310">
    <property type="entry name" value="Sig_transdc_His_kinase_PhoR"/>
</dbReference>
<dbReference type="Gene3D" id="3.30.565.10">
    <property type="entry name" value="Histidine kinase-like ATPase, C-terminal domain"/>
    <property type="match status" value="1"/>
</dbReference>
<dbReference type="InterPro" id="IPR036890">
    <property type="entry name" value="HATPase_C_sf"/>
</dbReference>